<reference evidence="3 4" key="1">
    <citation type="submission" date="2021-06" db="EMBL/GenBank/DDBJ databases">
        <title>Caerostris darwini draft genome.</title>
        <authorList>
            <person name="Kono N."/>
            <person name="Arakawa K."/>
        </authorList>
    </citation>
    <scope>NUCLEOTIDE SEQUENCE [LARGE SCALE GENOMIC DNA]</scope>
</reference>
<accession>A0AAV4TIV1</accession>
<keyword evidence="1" id="KW-0694">RNA-binding</keyword>
<gene>
    <name evidence="3" type="primary">Rpusd2</name>
    <name evidence="3" type="ORF">CDAR_298521</name>
</gene>
<dbReference type="SUPFAM" id="SSF55120">
    <property type="entry name" value="Pseudouridine synthase"/>
    <property type="match status" value="1"/>
</dbReference>
<dbReference type="PROSITE" id="PS50889">
    <property type="entry name" value="S4"/>
    <property type="match status" value="1"/>
</dbReference>
<dbReference type="PROSITE" id="PS01129">
    <property type="entry name" value="PSI_RLU"/>
    <property type="match status" value="1"/>
</dbReference>
<sequence>MISRFKKSSKICSLFYRNYESSSSNSPGVFTSVLNENDEDLENLRTDDTITEIKNTFDIKRWPYYIENGLQKVYPYNFKHSTYCKGRWVNRTLIDVYSNDFSLFPKEEIERRISTGILKVNGKIVNYDYKLKHSDALSSEVHRHELPILACAIEVIFEDDDVLVINKPASMPVHPCGLYRYNSAIFVAEHQLKLEILHVIHRLDRLTSGVIMFAKNRKKSQELHEDMKLGSIKKEYLCRVEGEFPDGVVVCNKPLKHMHYKVGIALVNPTGKMSITEFQKLSFNGNYAFGPEKGKHGVFHKNVDELMQDLINKHLKEWYMYDINENDHQAEIDANLKKLLSSMNSYSMNKDLLDTVYKKDPSRLAFLKDCYFCLHDFQDPRPSNLFMFLHSYKYKTDKWEYQTEIPIWASDNWDVM</sequence>
<protein>
    <submittedName>
        <fullName evidence="3">RNA pseudouridylate synthase domain-containing protein 2</fullName>
    </submittedName>
</protein>
<dbReference type="InterPro" id="IPR020103">
    <property type="entry name" value="PsdUridine_synth_cat_dom_sf"/>
</dbReference>
<comment type="caution">
    <text evidence="3">The sequence shown here is derived from an EMBL/GenBank/DDBJ whole genome shotgun (WGS) entry which is preliminary data.</text>
</comment>
<dbReference type="GO" id="GO:0003723">
    <property type="term" value="F:RNA binding"/>
    <property type="evidence" value="ECO:0007669"/>
    <property type="project" value="UniProtKB-KW"/>
</dbReference>
<dbReference type="InterPro" id="IPR050188">
    <property type="entry name" value="RluA_PseudoU_synthase"/>
</dbReference>
<dbReference type="Proteomes" id="UP001054837">
    <property type="component" value="Unassembled WGS sequence"/>
</dbReference>
<dbReference type="CDD" id="cd00165">
    <property type="entry name" value="S4"/>
    <property type="match status" value="1"/>
</dbReference>
<dbReference type="AlphaFoldDB" id="A0AAV4TIV1"/>
<dbReference type="InterPro" id="IPR006224">
    <property type="entry name" value="PsdUridine_synth_RluA-like_CS"/>
</dbReference>
<keyword evidence="4" id="KW-1185">Reference proteome</keyword>
<dbReference type="Gene3D" id="3.30.2350.10">
    <property type="entry name" value="Pseudouridine synthase"/>
    <property type="match status" value="1"/>
</dbReference>
<dbReference type="Pfam" id="PF00849">
    <property type="entry name" value="PseudoU_synth_2"/>
    <property type="match status" value="1"/>
</dbReference>
<dbReference type="InterPro" id="IPR006145">
    <property type="entry name" value="PsdUridine_synth_RsuA/RluA"/>
</dbReference>
<evidence type="ECO:0000313" key="3">
    <source>
        <dbReference type="EMBL" id="GIY45144.1"/>
    </source>
</evidence>
<feature type="domain" description="Pseudouridine synthase RsuA/RluA-like" evidence="2">
    <location>
        <begin position="161"/>
        <end position="284"/>
    </location>
</feature>
<organism evidence="3 4">
    <name type="scientific">Caerostris darwini</name>
    <dbReference type="NCBI Taxonomy" id="1538125"/>
    <lineage>
        <taxon>Eukaryota</taxon>
        <taxon>Metazoa</taxon>
        <taxon>Ecdysozoa</taxon>
        <taxon>Arthropoda</taxon>
        <taxon>Chelicerata</taxon>
        <taxon>Arachnida</taxon>
        <taxon>Araneae</taxon>
        <taxon>Araneomorphae</taxon>
        <taxon>Entelegynae</taxon>
        <taxon>Araneoidea</taxon>
        <taxon>Araneidae</taxon>
        <taxon>Caerostris</taxon>
    </lineage>
</organism>
<dbReference type="PANTHER" id="PTHR21600:SF40">
    <property type="entry name" value="PSEUDOURIDYLATE SYNTHASE RPUSD2"/>
    <property type="match status" value="1"/>
</dbReference>
<dbReference type="EMBL" id="BPLQ01009592">
    <property type="protein sequence ID" value="GIY45144.1"/>
    <property type="molecule type" value="Genomic_DNA"/>
</dbReference>
<evidence type="ECO:0000256" key="1">
    <source>
        <dbReference type="PROSITE-ProRule" id="PRU00182"/>
    </source>
</evidence>
<dbReference type="GO" id="GO:0000455">
    <property type="term" value="P:enzyme-directed rRNA pseudouridine synthesis"/>
    <property type="evidence" value="ECO:0007669"/>
    <property type="project" value="TreeGrafter"/>
</dbReference>
<dbReference type="PANTHER" id="PTHR21600">
    <property type="entry name" value="MITOCHONDRIAL RNA PSEUDOURIDINE SYNTHASE"/>
    <property type="match status" value="1"/>
</dbReference>
<dbReference type="GO" id="GO:0009982">
    <property type="term" value="F:pseudouridine synthase activity"/>
    <property type="evidence" value="ECO:0007669"/>
    <property type="project" value="InterPro"/>
</dbReference>
<evidence type="ECO:0000313" key="4">
    <source>
        <dbReference type="Proteomes" id="UP001054837"/>
    </source>
</evidence>
<proteinExistence type="predicted"/>
<name>A0AAV4TIV1_9ARAC</name>
<evidence type="ECO:0000259" key="2">
    <source>
        <dbReference type="Pfam" id="PF00849"/>
    </source>
</evidence>